<evidence type="ECO:0000313" key="1">
    <source>
        <dbReference type="Ensembl" id="ENSAOWP00000027858.1"/>
    </source>
</evidence>
<sequence>HNTCVGLLWARAESQPQLEEGFSPVCTRRWRCRSEAYLNRFSQSGHLRGFSRKRLSQSVWREKPILHTPHTKGFCSTWMHWCSRRSVAWWKIFRHWVHWKERSWPGKHWCSWGLDK</sequence>
<dbReference type="AlphaFoldDB" id="A0A8B9QPX6"/>
<reference evidence="1" key="1">
    <citation type="submission" date="2025-08" db="UniProtKB">
        <authorList>
            <consortium name="Ensembl"/>
        </authorList>
    </citation>
    <scope>IDENTIFICATION</scope>
</reference>
<evidence type="ECO:0000313" key="2">
    <source>
        <dbReference type="Proteomes" id="UP000694424"/>
    </source>
</evidence>
<accession>A0A8B9QPX6</accession>
<dbReference type="Ensembl" id="ENSAOWT00000031570.1">
    <property type="protein sequence ID" value="ENSAOWP00000027858.1"/>
    <property type="gene ID" value="ENSAOWG00000018772.1"/>
</dbReference>
<proteinExistence type="predicted"/>
<dbReference type="Proteomes" id="UP000694424">
    <property type="component" value="Unplaced"/>
</dbReference>
<organism evidence="1 2">
    <name type="scientific">Apteryx owenii</name>
    <name type="common">Little spotted kiwi</name>
    <dbReference type="NCBI Taxonomy" id="8824"/>
    <lineage>
        <taxon>Eukaryota</taxon>
        <taxon>Metazoa</taxon>
        <taxon>Chordata</taxon>
        <taxon>Craniata</taxon>
        <taxon>Vertebrata</taxon>
        <taxon>Euteleostomi</taxon>
        <taxon>Archelosauria</taxon>
        <taxon>Archosauria</taxon>
        <taxon>Dinosauria</taxon>
        <taxon>Saurischia</taxon>
        <taxon>Theropoda</taxon>
        <taxon>Coelurosauria</taxon>
        <taxon>Aves</taxon>
        <taxon>Palaeognathae</taxon>
        <taxon>Apterygiformes</taxon>
        <taxon>Apterygidae</taxon>
        <taxon>Apteryx</taxon>
    </lineage>
</organism>
<reference evidence="1" key="2">
    <citation type="submission" date="2025-09" db="UniProtKB">
        <authorList>
            <consortium name="Ensembl"/>
        </authorList>
    </citation>
    <scope>IDENTIFICATION</scope>
</reference>
<protein>
    <submittedName>
        <fullName evidence="1">Uncharacterized protein</fullName>
    </submittedName>
</protein>
<name>A0A8B9QPX6_APTOW</name>
<keyword evidence="2" id="KW-1185">Reference proteome</keyword>